<dbReference type="EMBL" id="JAFMPT010000009">
    <property type="protein sequence ID" value="MCC1484584.1"/>
    <property type="molecule type" value="Genomic_DNA"/>
</dbReference>
<organism evidence="1 2">
    <name type="scientific">Winogradskyella immobilis</name>
    <dbReference type="NCBI Taxonomy" id="2816852"/>
    <lineage>
        <taxon>Bacteria</taxon>
        <taxon>Pseudomonadati</taxon>
        <taxon>Bacteroidota</taxon>
        <taxon>Flavobacteriia</taxon>
        <taxon>Flavobacteriales</taxon>
        <taxon>Flavobacteriaceae</taxon>
        <taxon>Winogradskyella</taxon>
    </lineage>
</organism>
<reference evidence="2" key="2">
    <citation type="submission" date="2023-07" db="EMBL/GenBank/DDBJ databases">
        <title>Genome of Winogradskyella sp. E313.</title>
        <authorList>
            <person name="Zhou Y."/>
        </authorList>
    </citation>
    <scope>NUCLEOTIDE SEQUENCE [LARGE SCALE GENOMIC DNA]</scope>
    <source>
        <strain evidence="2">E313</strain>
    </source>
</reference>
<comment type="caution">
    <text evidence="1">The sequence shown here is derived from an EMBL/GenBank/DDBJ whole genome shotgun (WGS) entry which is preliminary data.</text>
</comment>
<dbReference type="Proteomes" id="UP000778797">
    <property type="component" value="Unassembled WGS sequence"/>
</dbReference>
<evidence type="ECO:0000313" key="2">
    <source>
        <dbReference type="Proteomes" id="UP000778797"/>
    </source>
</evidence>
<protein>
    <recommendedName>
        <fullName evidence="3">LTXXQ motif family protein</fullName>
    </recommendedName>
</protein>
<keyword evidence="2" id="KW-1185">Reference proteome</keyword>
<proteinExistence type="predicted"/>
<gene>
    <name evidence="1" type="ORF">J1C55_08295</name>
</gene>
<sequence>MNKKILLFVCFAMISITVFGQYNNRSRRGIDPLRRTQSAATQNQPPSEAQKERFAKKLEERKEELITNFLSTLKADEFQKEIIKQTLNDYFEKKNEFYKFPFASTREREDAEKLFNEAHFAELKTIISEADMVKVNDFITGKFSESDAKKNIKKKKKKKKKKKDN</sequence>
<reference evidence="2" key="1">
    <citation type="submission" date="2021-03" db="EMBL/GenBank/DDBJ databases">
        <title>Genome of Cognatishimia sp. F0-27.</title>
        <authorList>
            <person name="Ping X."/>
        </authorList>
    </citation>
    <scope>NUCLEOTIDE SEQUENCE [LARGE SCALE GENOMIC DNA]</scope>
    <source>
        <strain evidence="2">E313</strain>
    </source>
</reference>
<dbReference type="RefSeq" id="WP_227477032.1">
    <property type="nucleotide sequence ID" value="NZ_JAFMPT010000009.1"/>
</dbReference>
<evidence type="ECO:0008006" key="3">
    <source>
        <dbReference type="Google" id="ProtNLM"/>
    </source>
</evidence>
<accession>A0ABS8EMY2</accession>
<name>A0ABS8EMY2_9FLAO</name>
<evidence type="ECO:0000313" key="1">
    <source>
        <dbReference type="EMBL" id="MCC1484584.1"/>
    </source>
</evidence>